<keyword evidence="1" id="KW-0175">Coiled coil</keyword>
<sequence>MPLPTQCYALGTEGSYIYRNGDNWNCNFPSSAAAQMAEGDVRYIRWAALGPTNESYFITYVHADGDVKFVIGSDIPALLRECITARNPENSSIHLIASDVQVWLGPDDSFLLCDKKTIRWSRLPENLEGAVQSLLSPKGWIGGPPRIVTWNTAGAYCVVSESGEAWSYHIPDDCRSLRNSWDSRKMDKMLAEHKVQAVSFSVSDPNHYVFVHSDHHGTYGYNVPEDCEEVCEILDVSAPKHVRKARQKDRHEVKLRRELRDVAALKEELAQEKWRAKLAQHYYMWRSEVDSCMSPVAPPLVSFPQLSDEVCICEELTCKFEKEKDGGLAACEHDLEQLLRASGKYNRDWLRKERLRWHPDQFARKCDPKQRDLLIKQATTMYTHFETLIANELTTGKRKRQTF</sequence>
<feature type="coiled-coil region" evidence="1">
    <location>
        <begin position="248"/>
        <end position="275"/>
    </location>
</feature>
<evidence type="ECO:0000256" key="1">
    <source>
        <dbReference type="SAM" id="Coils"/>
    </source>
</evidence>
<comment type="caution">
    <text evidence="2">The sequence shown here is derived from an EMBL/GenBank/DDBJ whole genome shotgun (WGS) entry which is preliminary data.</text>
</comment>
<keyword evidence="3" id="KW-1185">Reference proteome</keyword>
<name>A0ABR2IVP7_9PEZI</name>
<evidence type="ECO:0000313" key="3">
    <source>
        <dbReference type="Proteomes" id="UP001390339"/>
    </source>
</evidence>
<reference evidence="2 3" key="1">
    <citation type="journal article" date="2024" name="IMA Fungus">
        <title>Apiospora arundinis, a panoply of carbohydrate-active enzymes and secondary metabolites.</title>
        <authorList>
            <person name="Sorensen T."/>
            <person name="Petersen C."/>
            <person name="Muurmann A.T."/>
            <person name="Christiansen J.V."/>
            <person name="Brundto M.L."/>
            <person name="Overgaard C.K."/>
            <person name="Boysen A.T."/>
            <person name="Wollenberg R.D."/>
            <person name="Larsen T.O."/>
            <person name="Sorensen J.L."/>
            <person name="Nielsen K.L."/>
            <person name="Sondergaard T.E."/>
        </authorList>
    </citation>
    <scope>NUCLEOTIDE SEQUENCE [LARGE SCALE GENOMIC DNA]</scope>
    <source>
        <strain evidence="2 3">AAU 773</strain>
    </source>
</reference>
<protein>
    <submittedName>
        <fullName evidence="2">Phosphatidylglycerol/phosphatidylinositol transfer protein</fullName>
    </submittedName>
</protein>
<proteinExistence type="predicted"/>
<dbReference type="EMBL" id="JAPCWZ010000004">
    <property type="protein sequence ID" value="KAK8868553.1"/>
    <property type="molecule type" value="Genomic_DNA"/>
</dbReference>
<organism evidence="2 3">
    <name type="scientific">Apiospora arundinis</name>
    <dbReference type="NCBI Taxonomy" id="335852"/>
    <lineage>
        <taxon>Eukaryota</taxon>
        <taxon>Fungi</taxon>
        <taxon>Dikarya</taxon>
        <taxon>Ascomycota</taxon>
        <taxon>Pezizomycotina</taxon>
        <taxon>Sordariomycetes</taxon>
        <taxon>Xylariomycetidae</taxon>
        <taxon>Amphisphaeriales</taxon>
        <taxon>Apiosporaceae</taxon>
        <taxon>Apiospora</taxon>
    </lineage>
</organism>
<evidence type="ECO:0000313" key="2">
    <source>
        <dbReference type="EMBL" id="KAK8868553.1"/>
    </source>
</evidence>
<accession>A0ABR2IVP7</accession>
<dbReference type="Proteomes" id="UP001390339">
    <property type="component" value="Unassembled WGS sequence"/>
</dbReference>
<gene>
    <name evidence="2" type="ORF">PGQ11_007131</name>
</gene>